<dbReference type="InterPro" id="IPR036396">
    <property type="entry name" value="Cyt_P450_sf"/>
</dbReference>
<keyword evidence="2" id="KW-1185">Reference proteome</keyword>
<accession>A0ABR2BFX9</accession>
<reference evidence="1 2" key="1">
    <citation type="journal article" date="2024" name="G3 (Bethesda)">
        <title>Genome assembly of Hibiscus sabdariffa L. provides insights into metabolisms of medicinal natural products.</title>
        <authorList>
            <person name="Kim T."/>
        </authorList>
    </citation>
    <scope>NUCLEOTIDE SEQUENCE [LARGE SCALE GENOMIC DNA]</scope>
    <source>
        <strain evidence="1">TK-2024</strain>
        <tissue evidence="1">Old leaves</tissue>
    </source>
</reference>
<evidence type="ECO:0000313" key="2">
    <source>
        <dbReference type="Proteomes" id="UP001472677"/>
    </source>
</evidence>
<protein>
    <submittedName>
        <fullName evidence="1">Uncharacterized protein</fullName>
    </submittedName>
</protein>
<dbReference type="Pfam" id="PF00067">
    <property type="entry name" value="p450"/>
    <property type="match status" value="1"/>
</dbReference>
<evidence type="ECO:0000313" key="1">
    <source>
        <dbReference type="EMBL" id="KAK8505976.1"/>
    </source>
</evidence>
<name>A0ABR2BFX9_9ROSI</name>
<sequence>MKRVMVREVLSPARYRWLYEKRVEEADNLVRYVHNQCKDSGEGGLVNLRVVAQHYCSNVTRKLMFNRRYFGEGKQDGGPGFEEEEYVEAIFAFIVHLYSFCISDYLPFLRGLDLEGHEKIVEDAIRVMEKYQDPIIEDRIQQWRDGKKDEPQDLLDEINVATVDNPSNALEWAFAEMPRSGACRAKVAVLYIQLREERVLRSDAWKFDDYHDVCEAFAWFRLEHPANQRTIDLSQGKGIPFLTKPLLAIAKPRLSPSVYSLPE</sequence>
<dbReference type="SUPFAM" id="SSF48264">
    <property type="entry name" value="Cytochrome P450"/>
    <property type="match status" value="1"/>
</dbReference>
<dbReference type="EMBL" id="JBBPBM010000120">
    <property type="protein sequence ID" value="KAK8505976.1"/>
    <property type="molecule type" value="Genomic_DNA"/>
</dbReference>
<proteinExistence type="predicted"/>
<dbReference type="InterPro" id="IPR001128">
    <property type="entry name" value="Cyt_P450"/>
</dbReference>
<dbReference type="PANTHER" id="PTHR24299:SF52">
    <property type="entry name" value="CYTOCHROME P450"/>
    <property type="match status" value="1"/>
</dbReference>
<comment type="caution">
    <text evidence="1">The sequence shown here is derived from an EMBL/GenBank/DDBJ whole genome shotgun (WGS) entry which is preliminary data.</text>
</comment>
<dbReference type="Proteomes" id="UP001472677">
    <property type="component" value="Unassembled WGS sequence"/>
</dbReference>
<organism evidence="1 2">
    <name type="scientific">Hibiscus sabdariffa</name>
    <name type="common">roselle</name>
    <dbReference type="NCBI Taxonomy" id="183260"/>
    <lineage>
        <taxon>Eukaryota</taxon>
        <taxon>Viridiplantae</taxon>
        <taxon>Streptophyta</taxon>
        <taxon>Embryophyta</taxon>
        <taxon>Tracheophyta</taxon>
        <taxon>Spermatophyta</taxon>
        <taxon>Magnoliopsida</taxon>
        <taxon>eudicotyledons</taxon>
        <taxon>Gunneridae</taxon>
        <taxon>Pentapetalae</taxon>
        <taxon>rosids</taxon>
        <taxon>malvids</taxon>
        <taxon>Malvales</taxon>
        <taxon>Malvaceae</taxon>
        <taxon>Malvoideae</taxon>
        <taxon>Hibiscus</taxon>
    </lineage>
</organism>
<dbReference type="PANTHER" id="PTHR24299">
    <property type="entry name" value="CYTOCHROME P450 FAMILY 1"/>
    <property type="match status" value="1"/>
</dbReference>
<dbReference type="Gene3D" id="1.10.630.10">
    <property type="entry name" value="Cytochrome P450"/>
    <property type="match status" value="1"/>
</dbReference>
<gene>
    <name evidence="1" type="ORF">V6N12_074038</name>
</gene>